<evidence type="ECO:0000259" key="2">
    <source>
        <dbReference type="Pfam" id="PF20684"/>
    </source>
</evidence>
<reference evidence="3 4" key="2">
    <citation type="journal article" date="2012" name="PLoS Pathog.">
        <title>Diverse lifestyles and strategies of plant pathogenesis encoded in the genomes of eighteen Dothideomycetes fungi.</title>
        <authorList>
            <person name="Ohm R.A."/>
            <person name="Feau N."/>
            <person name="Henrissat B."/>
            <person name="Schoch C.L."/>
            <person name="Horwitz B.A."/>
            <person name="Barry K.W."/>
            <person name="Condon B.J."/>
            <person name="Copeland A.C."/>
            <person name="Dhillon B."/>
            <person name="Glaser F."/>
            <person name="Hesse C.N."/>
            <person name="Kosti I."/>
            <person name="LaButti K."/>
            <person name="Lindquist E.A."/>
            <person name="Lucas S."/>
            <person name="Salamov A.A."/>
            <person name="Bradshaw R.E."/>
            <person name="Ciuffetti L."/>
            <person name="Hamelin R.C."/>
            <person name="Kema G.H.J."/>
            <person name="Lawrence C."/>
            <person name="Scott J.A."/>
            <person name="Spatafora J.W."/>
            <person name="Turgeon B.G."/>
            <person name="de Wit P.J.G.M."/>
            <person name="Zhong S."/>
            <person name="Goodwin S.B."/>
            <person name="Grigoriev I.V."/>
        </authorList>
    </citation>
    <scope>NUCLEOTIDE SEQUENCE [LARGE SCALE GENOMIC DNA]</scope>
    <source>
        <strain evidence="4">NZE10 / CBS 128990</strain>
    </source>
</reference>
<dbReference type="HOGENOM" id="CLU_2236520_0_0_1"/>
<sequence>MYSLGRFLSRTPAFGGRSYGRDDWTVLFCYMYVSLVPTDVTAEIEVQNGPGKDVYMVSVDQIVKVFLMLYLGELFYGIIVMATKFSLLFRIWTADSVTPAFRIAC</sequence>
<organism evidence="3 4">
    <name type="scientific">Dothistroma septosporum (strain NZE10 / CBS 128990)</name>
    <name type="common">Red band needle blight fungus</name>
    <name type="synonym">Mycosphaerella pini</name>
    <dbReference type="NCBI Taxonomy" id="675120"/>
    <lineage>
        <taxon>Eukaryota</taxon>
        <taxon>Fungi</taxon>
        <taxon>Dikarya</taxon>
        <taxon>Ascomycota</taxon>
        <taxon>Pezizomycotina</taxon>
        <taxon>Dothideomycetes</taxon>
        <taxon>Dothideomycetidae</taxon>
        <taxon>Mycosphaerellales</taxon>
        <taxon>Mycosphaerellaceae</taxon>
        <taxon>Dothistroma</taxon>
    </lineage>
</organism>
<evidence type="ECO:0000313" key="3">
    <source>
        <dbReference type="EMBL" id="EME45584.1"/>
    </source>
</evidence>
<keyword evidence="1" id="KW-1133">Transmembrane helix</keyword>
<evidence type="ECO:0000256" key="1">
    <source>
        <dbReference type="SAM" id="Phobius"/>
    </source>
</evidence>
<name>N1PT39_DOTSN</name>
<feature type="transmembrane region" description="Helical" evidence="1">
    <location>
        <begin position="62"/>
        <end position="82"/>
    </location>
</feature>
<gene>
    <name evidence="3" type="ORF">DOTSEDRAFT_23592</name>
</gene>
<dbReference type="InterPro" id="IPR049326">
    <property type="entry name" value="Rhodopsin_dom_fungi"/>
</dbReference>
<dbReference type="AlphaFoldDB" id="N1PT39"/>
<protein>
    <recommendedName>
        <fullName evidence="2">Rhodopsin domain-containing protein</fullName>
    </recommendedName>
</protein>
<feature type="domain" description="Rhodopsin" evidence="2">
    <location>
        <begin position="14"/>
        <end position="105"/>
    </location>
</feature>
<reference evidence="4" key="1">
    <citation type="journal article" date="2012" name="PLoS Genet.">
        <title>The genomes of the fungal plant pathogens Cladosporium fulvum and Dothistroma septosporum reveal adaptation to different hosts and lifestyles but also signatures of common ancestry.</title>
        <authorList>
            <person name="de Wit P.J.G.M."/>
            <person name="van der Burgt A."/>
            <person name="Oekmen B."/>
            <person name="Stergiopoulos I."/>
            <person name="Abd-Elsalam K.A."/>
            <person name="Aerts A.L."/>
            <person name="Bahkali A.H."/>
            <person name="Beenen H.G."/>
            <person name="Chettri P."/>
            <person name="Cox M.P."/>
            <person name="Datema E."/>
            <person name="de Vries R.P."/>
            <person name="Dhillon B."/>
            <person name="Ganley A.R."/>
            <person name="Griffiths S.A."/>
            <person name="Guo Y."/>
            <person name="Hamelin R.C."/>
            <person name="Henrissat B."/>
            <person name="Kabir M.S."/>
            <person name="Jashni M.K."/>
            <person name="Kema G."/>
            <person name="Klaubauf S."/>
            <person name="Lapidus A."/>
            <person name="Levasseur A."/>
            <person name="Lindquist E."/>
            <person name="Mehrabi R."/>
            <person name="Ohm R.A."/>
            <person name="Owen T.J."/>
            <person name="Salamov A."/>
            <person name="Schwelm A."/>
            <person name="Schijlen E."/>
            <person name="Sun H."/>
            <person name="van den Burg H.A."/>
            <person name="van Ham R.C.H.J."/>
            <person name="Zhang S."/>
            <person name="Goodwin S.B."/>
            <person name="Grigoriev I.V."/>
            <person name="Collemare J."/>
            <person name="Bradshaw R.E."/>
        </authorList>
    </citation>
    <scope>NUCLEOTIDE SEQUENCE [LARGE SCALE GENOMIC DNA]</scope>
    <source>
        <strain evidence="4">NZE10 / CBS 128990</strain>
    </source>
</reference>
<dbReference type="Proteomes" id="UP000016933">
    <property type="component" value="Unassembled WGS sequence"/>
</dbReference>
<keyword evidence="1" id="KW-0472">Membrane</keyword>
<keyword evidence="1" id="KW-0812">Transmembrane</keyword>
<dbReference type="Pfam" id="PF20684">
    <property type="entry name" value="Fung_rhodopsin"/>
    <property type="match status" value="1"/>
</dbReference>
<proteinExistence type="predicted"/>
<dbReference type="EMBL" id="KB446538">
    <property type="protein sequence ID" value="EME45584.1"/>
    <property type="molecule type" value="Genomic_DNA"/>
</dbReference>
<evidence type="ECO:0000313" key="4">
    <source>
        <dbReference type="Proteomes" id="UP000016933"/>
    </source>
</evidence>
<accession>N1PT39</accession>
<keyword evidence="4" id="KW-1185">Reference proteome</keyword>